<evidence type="ECO:0008006" key="4">
    <source>
        <dbReference type="Google" id="ProtNLM"/>
    </source>
</evidence>
<dbReference type="OrthoDB" id="9812349at2"/>
<evidence type="ECO:0000256" key="1">
    <source>
        <dbReference type="SAM" id="Phobius"/>
    </source>
</evidence>
<accession>A0A2N5XMQ3</accession>
<dbReference type="InterPro" id="IPR008523">
    <property type="entry name" value="DUF805"/>
</dbReference>
<gene>
    <name evidence="2" type="ORF">C0081_16955</name>
</gene>
<keyword evidence="1" id="KW-0472">Membrane</keyword>
<evidence type="ECO:0000313" key="3">
    <source>
        <dbReference type="Proteomes" id="UP000234881"/>
    </source>
</evidence>
<keyword evidence="1" id="KW-0812">Transmembrane</keyword>
<proteinExistence type="predicted"/>
<dbReference type="Proteomes" id="UP000234881">
    <property type="component" value="Unassembled WGS sequence"/>
</dbReference>
<comment type="caution">
    <text evidence="2">The sequence shown here is derived from an EMBL/GenBank/DDBJ whole genome shotgun (WGS) entry which is preliminary data.</text>
</comment>
<organism evidence="2 3">
    <name type="scientific">Cohaesibacter celericrescens</name>
    <dbReference type="NCBI Taxonomy" id="2067669"/>
    <lineage>
        <taxon>Bacteria</taxon>
        <taxon>Pseudomonadati</taxon>
        <taxon>Pseudomonadota</taxon>
        <taxon>Alphaproteobacteria</taxon>
        <taxon>Hyphomicrobiales</taxon>
        <taxon>Cohaesibacteraceae</taxon>
    </lineage>
</organism>
<name>A0A2N5XMQ3_9HYPH</name>
<dbReference type="AlphaFoldDB" id="A0A2N5XMQ3"/>
<feature type="transmembrane region" description="Helical" evidence="1">
    <location>
        <begin position="120"/>
        <end position="139"/>
    </location>
</feature>
<dbReference type="EMBL" id="PKUQ01000042">
    <property type="protein sequence ID" value="PLW75799.1"/>
    <property type="molecule type" value="Genomic_DNA"/>
</dbReference>
<dbReference type="Pfam" id="PF05656">
    <property type="entry name" value="DUF805"/>
    <property type="match status" value="1"/>
</dbReference>
<dbReference type="GO" id="GO:0016020">
    <property type="term" value="C:membrane"/>
    <property type="evidence" value="ECO:0007669"/>
    <property type="project" value="InterPro"/>
</dbReference>
<keyword evidence="1" id="KW-1133">Transmembrane helix</keyword>
<sequence>MTFDQLLFDSRGTINRKQFWIAHLLLFPLEIGAAFLFRVHENYLCSMDPFTTLGQAYYGALGVMALTFFFMWYCVVIKRLRASGRGHLSFFAYAIPILVTLTALAPHFPLSCSVGIGERAIYLLAILPFWLVYFIDLGVRKGKGERNPNTLAPSPDQN</sequence>
<evidence type="ECO:0000313" key="2">
    <source>
        <dbReference type="EMBL" id="PLW75799.1"/>
    </source>
</evidence>
<protein>
    <recommendedName>
        <fullName evidence="4">DUF805 domain-containing protein</fullName>
    </recommendedName>
</protein>
<feature type="transmembrane region" description="Helical" evidence="1">
    <location>
        <begin position="20"/>
        <end position="37"/>
    </location>
</feature>
<dbReference type="RefSeq" id="WP_101535040.1">
    <property type="nucleotide sequence ID" value="NZ_JBFHIU010000058.1"/>
</dbReference>
<reference evidence="2 3" key="1">
    <citation type="submission" date="2018-01" db="EMBL/GenBank/DDBJ databases">
        <title>The draft genome sequence of Cohaesibacter sp. H1304.</title>
        <authorList>
            <person name="Wang N.-N."/>
            <person name="Du Z.-J."/>
        </authorList>
    </citation>
    <scope>NUCLEOTIDE SEQUENCE [LARGE SCALE GENOMIC DNA]</scope>
    <source>
        <strain evidence="2 3">H1304</strain>
    </source>
</reference>
<feature type="transmembrane region" description="Helical" evidence="1">
    <location>
        <begin position="57"/>
        <end position="76"/>
    </location>
</feature>
<keyword evidence="3" id="KW-1185">Reference proteome</keyword>
<feature type="transmembrane region" description="Helical" evidence="1">
    <location>
        <begin position="88"/>
        <end position="108"/>
    </location>
</feature>